<proteinExistence type="inferred from homology"/>
<dbReference type="Gene3D" id="1.10.8.60">
    <property type="match status" value="1"/>
</dbReference>
<keyword evidence="12" id="KW-1185">Reference proteome</keyword>
<comment type="function">
    <text evidence="7">Required for vesicle-mediated transport. Catalyzes the fusion of transport vesicles within the Golgi cisternae. Is also required for transport from the endoplasmic reticulum to the Golgi stack. Seems to function as a fusion protein required for the delivery of cargo proteins to all compartments of the Golgi stack independent of vesicle origin.</text>
</comment>
<evidence type="ECO:0000313" key="12">
    <source>
        <dbReference type="Proteomes" id="UP000887569"/>
    </source>
</evidence>
<feature type="domain" description="ATPase AAA-type core" evidence="9">
    <location>
        <begin position="309"/>
        <end position="418"/>
    </location>
</feature>
<evidence type="ECO:0000313" key="13">
    <source>
        <dbReference type="WBParaSite" id="PgR018_g086_t02"/>
    </source>
</evidence>
<keyword evidence="7" id="KW-0963">Cytoplasm</keyword>
<dbReference type="WBParaSite" id="PgR018_g086_t02">
    <property type="protein sequence ID" value="PgR018_g086_t02"/>
    <property type="gene ID" value="PgR018_g086"/>
</dbReference>
<comment type="subcellular location">
    <subcellularLocation>
        <location evidence="7">Cytoplasm</location>
    </subcellularLocation>
</comment>
<keyword evidence="4" id="KW-0863">Zinc-finger</keyword>
<organism evidence="12 13">
    <name type="scientific">Parascaris univalens</name>
    <name type="common">Nematode worm</name>
    <dbReference type="NCBI Taxonomy" id="6257"/>
    <lineage>
        <taxon>Eukaryota</taxon>
        <taxon>Metazoa</taxon>
        <taxon>Ecdysozoa</taxon>
        <taxon>Nematoda</taxon>
        <taxon>Chromadorea</taxon>
        <taxon>Rhabditida</taxon>
        <taxon>Spirurina</taxon>
        <taxon>Ascaridomorpha</taxon>
        <taxon>Ascaridoidea</taxon>
        <taxon>Ascarididae</taxon>
        <taxon>Parascaris</taxon>
    </lineage>
</organism>
<sequence length="510" mass="56144">MQKIQQSDSSVMAAILLSSNRDRVKLQEGGYLYVFDKLSTNGEKKFWRCERKSECNARIHTDAVTNVVVKRASEHNHPSNVEITSSGSVLSGPKRRAYEPIEDLSQLDNLQMRFSRDSHHFNHSLATDALQKMIQRKKMRTNTNDEIGSPSHTSSNNGYANEGISVEEVMAQSDDGQTNPNTSQSSHFLSGTMAVKEEGLSRTQQQQQNNLRDRSAIAAELICERAPEIAATSTASITASAAASSTLPTVAAVRPKRSTAQINVIPIGVDKYLMGGFVCWSQKIALIVEDSELVARMVCNSDRKQFASILFTGAPNTGKSCLAAIATKCVESTMVRVCSGDDMIALTDVAKVTALRKVLEDTYSNTVNVVLLDNVDRLIEYCPVGSKYSNVVLQALLILLKKTPPPNHRLLIIATASDQCARAFGMHDLFTSVFDVPPLSTVDHLMAVIEDFEIFTDADYGRLRSRLSERSSSYSIGVKKLLDLLELAKQSDPRSRVDFLCTRLEKLISA</sequence>
<dbReference type="GO" id="GO:0016887">
    <property type="term" value="F:ATP hydrolysis activity"/>
    <property type="evidence" value="ECO:0007669"/>
    <property type="project" value="InterPro"/>
</dbReference>
<evidence type="ECO:0000256" key="6">
    <source>
        <dbReference type="ARBA" id="ARBA00022840"/>
    </source>
</evidence>
<comment type="similarity">
    <text evidence="1 7">Belongs to the AAA ATPase family.</text>
</comment>
<comment type="catalytic activity">
    <reaction evidence="7">
        <text>ATP + H2O = ADP + phosphate + H(+)</text>
        <dbReference type="Rhea" id="RHEA:13065"/>
        <dbReference type="ChEBI" id="CHEBI:15377"/>
        <dbReference type="ChEBI" id="CHEBI:15378"/>
        <dbReference type="ChEBI" id="CHEBI:30616"/>
        <dbReference type="ChEBI" id="CHEBI:43474"/>
        <dbReference type="ChEBI" id="CHEBI:456216"/>
        <dbReference type="EC" id="3.6.4.6"/>
    </reaction>
</comment>
<dbReference type="InterPro" id="IPR007588">
    <property type="entry name" value="Znf_FLYWCH"/>
</dbReference>
<keyword evidence="7" id="KW-0813">Transport</keyword>
<feature type="region of interest" description="Disordered" evidence="8">
    <location>
        <begin position="141"/>
        <end position="160"/>
    </location>
</feature>
<dbReference type="InterPro" id="IPR003959">
    <property type="entry name" value="ATPase_AAA_core"/>
</dbReference>
<dbReference type="GO" id="GO:0043001">
    <property type="term" value="P:Golgi to plasma membrane protein transport"/>
    <property type="evidence" value="ECO:0007669"/>
    <property type="project" value="TreeGrafter"/>
</dbReference>
<comment type="cofactor">
    <cofactor evidence="7">
        <name>Mg(2+)</name>
        <dbReference type="ChEBI" id="CHEBI:18420"/>
    </cofactor>
    <text evidence="7">Binds 1 Mg(2+) ion per subunit.</text>
</comment>
<dbReference type="SUPFAM" id="SSF52540">
    <property type="entry name" value="P-loop containing nucleoside triphosphate hydrolases"/>
    <property type="match status" value="1"/>
</dbReference>
<dbReference type="EC" id="3.6.4.6" evidence="7"/>
<keyword evidence="7" id="KW-0931">ER-Golgi transport</keyword>
<dbReference type="GO" id="GO:0005524">
    <property type="term" value="F:ATP binding"/>
    <property type="evidence" value="ECO:0007669"/>
    <property type="project" value="UniProtKB-UniRule"/>
</dbReference>
<protein>
    <recommendedName>
        <fullName evidence="7">Vesicle-fusing ATPase</fullName>
        <ecNumber evidence="7">3.6.4.6</ecNumber>
    </recommendedName>
</protein>
<keyword evidence="7" id="KW-0460">Magnesium</keyword>
<dbReference type="GO" id="GO:0035494">
    <property type="term" value="P:SNARE complex disassembly"/>
    <property type="evidence" value="ECO:0007669"/>
    <property type="project" value="InterPro"/>
</dbReference>
<evidence type="ECO:0000259" key="10">
    <source>
        <dbReference type="Pfam" id="PF04500"/>
    </source>
</evidence>
<dbReference type="InterPro" id="IPR027417">
    <property type="entry name" value="P-loop_NTPase"/>
</dbReference>
<dbReference type="AlphaFoldDB" id="A0A915AWH3"/>
<keyword evidence="2 7" id="KW-0479">Metal-binding</keyword>
<keyword evidence="5" id="KW-0862">Zinc</keyword>
<evidence type="ECO:0000256" key="1">
    <source>
        <dbReference type="ARBA" id="ARBA00006914"/>
    </source>
</evidence>
<keyword evidence="7" id="KW-0653">Protein transport</keyword>
<accession>A0A915AWH3</accession>
<keyword evidence="3 7" id="KW-0547">Nucleotide-binding</keyword>
<dbReference type="FunFam" id="3.40.50.300:FF:000166">
    <property type="entry name" value="vesicle-fusing ATPase isoform X1"/>
    <property type="match status" value="1"/>
</dbReference>
<feature type="domain" description="NSF AAA+ ATPase lid" evidence="11">
    <location>
        <begin position="439"/>
        <end position="505"/>
    </location>
</feature>
<reference evidence="13" key="1">
    <citation type="submission" date="2022-11" db="UniProtKB">
        <authorList>
            <consortium name="WormBaseParasite"/>
        </authorList>
    </citation>
    <scope>IDENTIFICATION</scope>
</reference>
<dbReference type="InterPro" id="IPR054419">
    <property type="entry name" value="NSF_ATPase_lid"/>
</dbReference>
<keyword evidence="6 7" id="KW-0067">ATP-binding</keyword>
<feature type="compositionally biased region" description="Polar residues" evidence="8">
    <location>
        <begin position="141"/>
        <end position="159"/>
    </location>
</feature>
<evidence type="ECO:0000256" key="2">
    <source>
        <dbReference type="ARBA" id="ARBA00022723"/>
    </source>
</evidence>
<dbReference type="Pfam" id="PF00004">
    <property type="entry name" value="AAA"/>
    <property type="match status" value="1"/>
</dbReference>
<evidence type="ECO:0000256" key="7">
    <source>
        <dbReference type="RuleBase" id="RU367045"/>
    </source>
</evidence>
<dbReference type="PANTHER" id="PTHR23078:SF3">
    <property type="entry name" value="VESICLE-FUSING ATPASE"/>
    <property type="match status" value="1"/>
</dbReference>
<dbReference type="Proteomes" id="UP000887569">
    <property type="component" value="Unplaced"/>
</dbReference>
<evidence type="ECO:0000259" key="9">
    <source>
        <dbReference type="Pfam" id="PF00004"/>
    </source>
</evidence>
<dbReference type="PANTHER" id="PTHR23078">
    <property type="entry name" value="VESICULAR-FUSION PROTEIN NSF"/>
    <property type="match status" value="1"/>
</dbReference>
<dbReference type="GO" id="GO:0008270">
    <property type="term" value="F:zinc ion binding"/>
    <property type="evidence" value="ECO:0007669"/>
    <property type="project" value="UniProtKB-KW"/>
</dbReference>
<name>A0A915AWH3_PARUN</name>
<dbReference type="GO" id="GO:0006891">
    <property type="term" value="P:intra-Golgi vesicle-mediated transport"/>
    <property type="evidence" value="ECO:0007669"/>
    <property type="project" value="TreeGrafter"/>
</dbReference>
<evidence type="ECO:0000259" key="11">
    <source>
        <dbReference type="Pfam" id="PF21964"/>
    </source>
</evidence>
<evidence type="ECO:0000256" key="3">
    <source>
        <dbReference type="ARBA" id="ARBA00022741"/>
    </source>
</evidence>
<evidence type="ECO:0000256" key="4">
    <source>
        <dbReference type="ARBA" id="ARBA00022771"/>
    </source>
</evidence>
<dbReference type="Pfam" id="PF04500">
    <property type="entry name" value="FLYWCH"/>
    <property type="match status" value="1"/>
</dbReference>
<dbReference type="Pfam" id="PF21964">
    <property type="entry name" value="NSF_ATPase_lid"/>
    <property type="match status" value="1"/>
</dbReference>
<evidence type="ECO:0000256" key="5">
    <source>
        <dbReference type="ARBA" id="ARBA00022833"/>
    </source>
</evidence>
<dbReference type="Gene3D" id="3.40.50.300">
    <property type="entry name" value="P-loop containing nucleotide triphosphate hydrolases"/>
    <property type="match status" value="1"/>
</dbReference>
<dbReference type="GO" id="GO:0005795">
    <property type="term" value="C:Golgi stack"/>
    <property type="evidence" value="ECO:0007669"/>
    <property type="project" value="TreeGrafter"/>
</dbReference>
<dbReference type="Gene3D" id="2.20.25.240">
    <property type="match status" value="1"/>
</dbReference>
<feature type="domain" description="FLYWCH-type" evidence="10">
    <location>
        <begin position="17"/>
        <end position="77"/>
    </location>
</feature>
<evidence type="ECO:0000256" key="8">
    <source>
        <dbReference type="SAM" id="MobiDB-lite"/>
    </source>
</evidence>
<keyword evidence="7" id="KW-0378">Hydrolase</keyword>
<dbReference type="InterPro" id="IPR039812">
    <property type="entry name" value="Vesicle-fus_ATPase"/>
</dbReference>